<name>A0ABR2U216_9ROSI</name>
<proteinExistence type="predicted"/>
<dbReference type="EMBL" id="JBBPBN010000003">
    <property type="protein sequence ID" value="KAK9043519.1"/>
    <property type="molecule type" value="Genomic_DNA"/>
</dbReference>
<evidence type="ECO:0000313" key="3">
    <source>
        <dbReference type="Proteomes" id="UP001396334"/>
    </source>
</evidence>
<keyword evidence="3" id="KW-1185">Reference proteome</keyword>
<dbReference type="Proteomes" id="UP001396334">
    <property type="component" value="Unassembled WGS sequence"/>
</dbReference>
<protein>
    <submittedName>
        <fullName evidence="2">Uncharacterized protein</fullName>
    </submittedName>
</protein>
<organism evidence="2 3">
    <name type="scientific">Hibiscus sabdariffa</name>
    <name type="common">roselle</name>
    <dbReference type="NCBI Taxonomy" id="183260"/>
    <lineage>
        <taxon>Eukaryota</taxon>
        <taxon>Viridiplantae</taxon>
        <taxon>Streptophyta</taxon>
        <taxon>Embryophyta</taxon>
        <taxon>Tracheophyta</taxon>
        <taxon>Spermatophyta</taxon>
        <taxon>Magnoliopsida</taxon>
        <taxon>eudicotyledons</taxon>
        <taxon>Gunneridae</taxon>
        <taxon>Pentapetalae</taxon>
        <taxon>rosids</taxon>
        <taxon>malvids</taxon>
        <taxon>Malvales</taxon>
        <taxon>Malvaceae</taxon>
        <taxon>Malvoideae</taxon>
        <taxon>Hibiscus</taxon>
    </lineage>
</organism>
<accession>A0ABR2U216</accession>
<feature type="chain" id="PRO_5046773640" evidence="1">
    <location>
        <begin position="17"/>
        <end position="165"/>
    </location>
</feature>
<evidence type="ECO:0000313" key="2">
    <source>
        <dbReference type="EMBL" id="KAK9043519.1"/>
    </source>
</evidence>
<reference evidence="2 3" key="1">
    <citation type="journal article" date="2024" name="G3 (Bethesda)">
        <title>Genome assembly of Hibiscus sabdariffa L. provides insights into metabolisms of medicinal natural products.</title>
        <authorList>
            <person name="Kim T."/>
        </authorList>
    </citation>
    <scope>NUCLEOTIDE SEQUENCE [LARGE SCALE GENOMIC DNA]</scope>
    <source>
        <strain evidence="2">TK-2024</strain>
        <tissue evidence="2">Old leaves</tissue>
    </source>
</reference>
<feature type="signal peptide" evidence="1">
    <location>
        <begin position="1"/>
        <end position="16"/>
    </location>
</feature>
<gene>
    <name evidence="2" type="ORF">V6N11_071857</name>
</gene>
<keyword evidence="1" id="KW-0732">Signal</keyword>
<comment type="caution">
    <text evidence="2">The sequence shown here is derived from an EMBL/GenBank/DDBJ whole genome shotgun (WGS) entry which is preliminary data.</text>
</comment>
<evidence type="ECO:0000256" key="1">
    <source>
        <dbReference type="SAM" id="SignalP"/>
    </source>
</evidence>
<sequence length="165" mass="19067">MWVRLFYLRMSYIAHGWWLNLVADGHQAVQAHLRFSLARRFNKWVRRVPARIRMASQPVLMNWMLRFSKQLDMIGEKTCELERDTSKYINSSSLGDDSMHNVEPVIDITNDMVYVLMVARDTSKDIDLSSPGDDSMHNVELVIDITNDTMLEGMESIGAKIDMAQ</sequence>